<dbReference type="AlphaFoldDB" id="A0A3N1XZH0"/>
<dbReference type="Pfam" id="PF07963">
    <property type="entry name" value="N_methyl"/>
    <property type="match status" value="1"/>
</dbReference>
<dbReference type="Proteomes" id="UP000273083">
    <property type="component" value="Unassembled WGS sequence"/>
</dbReference>
<comment type="caution">
    <text evidence="2">The sequence shown here is derived from an EMBL/GenBank/DDBJ whole genome shotgun (WGS) entry which is preliminary data.</text>
</comment>
<evidence type="ECO:0000313" key="3">
    <source>
        <dbReference type="Proteomes" id="UP000273083"/>
    </source>
</evidence>
<dbReference type="EMBL" id="RJVG01000002">
    <property type="protein sequence ID" value="ROR30642.1"/>
    <property type="molecule type" value="Genomic_DNA"/>
</dbReference>
<keyword evidence="3" id="KW-1185">Reference proteome</keyword>
<dbReference type="PROSITE" id="PS00409">
    <property type="entry name" value="PROKAR_NTER_METHYL"/>
    <property type="match status" value="1"/>
</dbReference>
<sequence length="163" mass="17835">MDRNNKGYTLIELIITLAILTIITTGAVAMASRITFADTTKAAKIVDSTMDKLRLETMTKSTKQYLHLYTYDNSIYIKVSDKSDPSLAGLDSDSGKKIGGRMSVYYIGASGTEELLGTDNSIVIGFERSSGAFSSDYDTIRFEYGGKSSTIYCIKATGRHYVS</sequence>
<dbReference type="InterPro" id="IPR012902">
    <property type="entry name" value="N_methyl_site"/>
</dbReference>
<proteinExistence type="predicted"/>
<accession>A0A3N1XZH0</accession>
<evidence type="ECO:0000313" key="2">
    <source>
        <dbReference type="EMBL" id="ROR30642.1"/>
    </source>
</evidence>
<evidence type="ECO:0000256" key="1">
    <source>
        <dbReference type="SAM" id="Phobius"/>
    </source>
</evidence>
<gene>
    <name evidence="2" type="ORF">EDD66_102296</name>
</gene>
<keyword evidence="1" id="KW-0812">Transmembrane</keyword>
<dbReference type="NCBIfam" id="TIGR02532">
    <property type="entry name" value="IV_pilin_GFxxxE"/>
    <property type="match status" value="1"/>
</dbReference>
<feature type="transmembrane region" description="Helical" evidence="1">
    <location>
        <begin position="7"/>
        <end position="31"/>
    </location>
</feature>
<keyword evidence="1" id="KW-0472">Membrane</keyword>
<organism evidence="2 3">
    <name type="scientific">Mobilisporobacter senegalensis</name>
    <dbReference type="NCBI Taxonomy" id="1329262"/>
    <lineage>
        <taxon>Bacteria</taxon>
        <taxon>Bacillati</taxon>
        <taxon>Bacillota</taxon>
        <taxon>Clostridia</taxon>
        <taxon>Lachnospirales</taxon>
        <taxon>Lachnospiraceae</taxon>
        <taxon>Mobilisporobacter</taxon>
    </lineage>
</organism>
<reference evidence="2 3" key="1">
    <citation type="submission" date="2018-11" db="EMBL/GenBank/DDBJ databases">
        <title>Genomic Encyclopedia of Type Strains, Phase IV (KMG-IV): sequencing the most valuable type-strain genomes for metagenomic binning, comparative biology and taxonomic classification.</title>
        <authorList>
            <person name="Goeker M."/>
        </authorList>
    </citation>
    <scope>NUCLEOTIDE SEQUENCE [LARGE SCALE GENOMIC DNA]</scope>
    <source>
        <strain evidence="2 3">DSM 26537</strain>
    </source>
</reference>
<keyword evidence="1" id="KW-1133">Transmembrane helix</keyword>
<protein>
    <submittedName>
        <fullName evidence="2">Prepilin-type N-terminal cleavage/methylation domain-containing protein</fullName>
    </submittedName>
</protein>
<name>A0A3N1XZH0_9FIRM</name>